<dbReference type="STRING" id="474950.SAMN05421771_1571"/>
<feature type="transmembrane region" description="Helical" evidence="1">
    <location>
        <begin position="414"/>
        <end position="432"/>
    </location>
</feature>
<evidence type="ECO:0000313" key="2">
    <source>
        <dbReference type="EMBL" id="SFS08980.1"/>
    </source>
</evidence>
<feature type="transmembrane region" description="Helical" evidence="1">
    <location>
        <begin position="51"/>
        <end position="76"/>
    </location>
</feature>
<feature type="transmembrane region" description="Helical" evidence="1">
    <location>
        <begin position="263"/>
        <end position="286"/>
    </location>
</feature>
<feature type="transmembrane region" description="Helical" evidence="1">
    <location>
        <begin position="384"/>
        <end position="407"/>
    </location>
</feature>
<feature type="transmembrane region" description="Helical" evidence="1">
    <location>
        <begin position="141"/>
        <end position="164"/>
    </location>
</feature>
<feature type="transmembrane region" description="Helical" evidence="1">
    <location>
        <begin position="107"/>
        <end position="129"/>
    </location>
</feature>
<evidence type="ECO:0000313" key="3">
    <source>
        <dbReference type="Proteomes" id="UP000199024"/>
    </source>
</evidence>
<dbReference type="AlphaFoldDB" id="A0A1I6LZV9"/>
<dbReference type="EMBL" id="FOZL01000001">
    <property type="protein sequence ID" value="SFS08980.1"/>
    <property type="molecule type" value="Genomic_DNA"/>
</dbReference>
<dbReference type="Proteomes" id="UP000199024">
    <property type="component" value="Unassembled WGS sequence"/>
</dbReference>
<dbReference type="Gene3D" id="1.20.1740.10">
    <property type="entry name" value="Amino acid/polyamine transporter I"/>
    <property type="match status" value="1"/>
</dbReference>
<name>A0A1I6LZV9_9BACT</name>
<gene>
    <name evidence="2" type="ORF">SAMN05421771_1571</name>
</gene>
<feature type="transmembrane region" description="Helical" evidence="1">
    <location>
        <begin position="438"/>
        <end position="458"/>
    </location>
</feature>
<reference evidence="2 3" key="1">
    <citation type="submission" date="2016-10" db="EMBL/GenBank/DDBJ databases">
        <authorList>
            <person name="de Groot N.N."/>
        </authorList>
    </citation>
    <scope>NUCLEOTIDE SEQUENCE [LARGE SCALE GENOMIC DNA]</scope>
    <source>
        <strain evidence="2 3">DSM 21001</strain>
    </source>
</reference>
<keyword evidence="3" id="KW-1185">Reference proteome</keyword>
<keyword evidence="1" id="KW-1133">Transmembrane helix</keyword>
<evidence type="ECO:0000256" key="1">
    <source>
        <dbReference type="SAM" id="Phobius"/>
    </source>
</evidence>
<keyword evidence="1" id="KW-0812">Transmembrane</keyword>
<feature type="transmembrane region" description="Helical" evidence="1">
    <location>
        <begin position="320"/>
        <end position="341"/>
    </location>
</feature>
<sequence>MTRNSFADWLLSDIRLPKGVHSAPEPVHPWWRVMCLTGVDYFSTLGYQPGIAFLAAGVLSPIATFVLVLVTLFAALPLYSRVAGVSPNGQGSIAMLEKLFPKWGGKAFVLILLGFASTDFIITMTLSAADAAAHFIHNPYAPHWLSSQMLVTLLLLALLSAIFLKGFKEAIGIAVVLVGVYLALNAVVTVVALDALFHHPEALPAWKHAVFAQHTNVLGMFGMALLLFPKLALGLSGFETGVAVMPLIAGNDIKERVRNTRKLLSTAAIVMSVFLMSTSIVTTMLIPAKAFAEGGEANGRAMAYLAHQYLGNGFGTLYDISTILILAFAGASAMAGLLNLIPRYLPRFGMAPEWALASRPLVLVFMATAIFVTIAFHADVDAQGGAYATGVLVLITSAAFAVTLHVWANKVLRVAFVLITAIFVYTTGLNIYERPEGIKISSFFILAIILTSILSRALRSTELRISKVILLPAAVALLGDDEDQTIRLIARSPKDEDDKHCIRELDALDAFVRERYGMDPTECLYFLEVDRTDASEFEHSLSIDGRQVGSHRILCASSPVVANSIAALLIHLEKQTGRTPHAYFKWKEGNPVMNVIRFIFLGEGDTAPLTHEVLRRAIKNPSRRPIIHVS</sequence>
<keyword evidence="1" id="KW-0472">Membrane</keyword>
<feature type="transmembrane region" description="Helical" evidence="1">
    <location>
        <begin position="217"/>
        <end position="242"/>
    </location>
</feature>
<feature type="transmembrane region" description="Helical" evidence="1">
    <location>
        <begin position="361"/>
        <end position="378"/>
    </location>
</feature>
<organism evidence="2 3">
    <name type="scientific">Granulicella pectinivorans</name>
    <dbReference type="NCBI Taxonomy" id="474950"/>
    <lineage>
        <taxon>Bacteria</taxon>
        <taxon>Pseudomonadati</taxon>
        <taxon>Acidobacteriota</taxon>
        <taxon>Terriglobia</taxon>
        <taxon>Terriglobales</taxon>
        <taxon>Acidobacteriaceae</taxon>
        <taxon>Granulicella</taxon>
    </lineage>
</organism>
<proteinExistence type="predicted"/>
<protein>
    <submittedName>
        <fullName evidence="2">Amino acid permease</fullName>
    </submittedName>
</protein>
<feature type="transmembrane region" description="Helical" evidence="1">
    <location>
        <begin position="171"/>
        <end position="197"/>
    </location>
</feature>
<dbReference type="OrthoDB" id="232755at2"/>
<accession>A0A1I6LZV9</accession>